<sequence length="81" mass="8809">MEKNLFWIIGAFIFGGLAIQVFIQLETYYYTEALLSILTGAIIYFGLVVLSKKNHKAFLAGTAVLAAAAIVMIFVSPALAH</sequence>
<name>A0A0B5ALT7_9BACL</name>
<feature type="transmembrane region" description="Helical" evidence="1">
    <location>
        <begin position="29"/>
        <end position="50"/>
    </location>
</feature>
<organism evidence="2 3">
    <name type="scientific">Jeotgalibacillus malaysiensis</name>
    <dbReference type="NCBI Taxonomy" id="1508404"/>
    <lineage>
        <taxon>Bacteria</taxon>
        <taxon>Bacillati</taxon>
        <taxon>Bacillota</taxon>
        <taxon>Bacilli</taxon>
        <taxon>Bacillales</taxon>
        <taxon>Caryophanaceae</taxon>
        <taxon>Jeotgalibacillus</taxon>
    </lineage>
</organism>
<feature type="transmembrane region" description="Helical" evidence="1">
    <location>
        <begin position="5"/>
        <end position="23"/>
    </location>
</feature>
<evidence type="ECO:0000313" key="3">
    <source>
        <dbReference type="Proteomes" id="UP000031449"/>
    </source>
</evidence>
<proteinExistence type="predicted"/>
<keyword evidence="1" id="KW-0812">Transmembrane</keyword>
<dbReference type="Proteomes" id="UP000031449">
    <property type="component" value="Chromosome"/>
</dbReference>
<feature type="transmembrane region" description="Helical" evidence="1">
    <location>
        <begin position="57"/>
        <end position="80"/>
    </location>
</feature>
<keyword evidence="3" id="KW-1185">Reference proteome</keyword>
<protein>
    <submittedName>
        <fullName evidence="2">Uncharacterized protein</fullName>
    </submittedName>
</protein>
<accession>A0A0B5ALT7</accession>
<keyword evidence="1" id="KW-0472">Membrane</keyword>
<dbReference type="BioCyc" id="JESP1508404:G14D9-11064-MONOMER"/>
<evidence type="ECO:0000256" key="1">
    <source>
        <dbReference type="SAM" id="Phobius"/>
    </source>
</evidence>
<gene>
    <name evidence="2" type="ORF">JMA_18090</name>
</gene>
<dbReference type="KEGG" id="jeo:JMA_18090"/>
<dbReference type="AlphaFoldDB" id="A0A0B5ALT7"/>
<dbReference type="HOGENOM" id="CLU_2569258_0_0_9"/>
<dbReference type="OrthoDB" id="2455535at2"/>
<keyword evidence="1" id="KW-1133">Transmembrane helix</keyword>
<dbReference type="EMBL" id="CP009416">
    <property type="protein sequence ID" value="AJD91126.1"/>
    <property type="molecule type" value="Genomic_DNA"/>
</dbReference>
<evidence type="ECO:0000313" key="2">
    <source>
        <dbReference type="EMBL" id="AJD91126.1"/>
    </source>
</evidence>
<reference evidence="2 3" key="1">
    <citation type="submission" date="2014-08" db="EMBL/GenBank/DDBJ databases">
        <title>Complete genome of a marine bacteria Jeotgalibacillus malaysiensis.</title>
        <authorList>
            <person name="Yaakop A.S."/>
            <person name="Chan K.-G."/>
            <person name="Goh K.M."/>
        </authorList>
    </citation>
    <scope>NUCLEOTIDE SEQUENCE [LARGE SCALE GENOMIC DNA]</scope>
    <source>
        <strain evidence="2 3">D5</strain>
    </source>
</reference>